<dbReference type="Proteomes" id="UP000886689">
    <property type="component" value="Unassembled WGS sequence"/>
</dbReference>
<dbReference type="InterPro" id="IPR044855">
    <property type="entry name" value="CoA-Trfase_III_dom3_sf"/>
</dbReference>
<evidence type="ECO:0000313" key="2">
    <source>
        <dbReference type="EMBL" id="MBK8524329.1"/>
    </source>
</evidence>
<dbReference type="InterPro" id="IPR003673">
    <property type="entry name" value="CoA-Trfase_fam_III"/>
</dbReference>
<organism evidence="2 3">
    <name type="scientific">Candidatus Proximibacter danicus</name>
    <dbReference type="NCBI Taxonomy" id="2954365"/>
    <lineage>
        <taxon>Bacteria</taxon>
        <taxon>Pseudomonadati</taxon>
        <taxon>Pseudomonadota</taxon>
        <taxon>Betaproteobacteria</taxon>
        <taxon>Candidatus Proximibacter</taxon>
    </lineage>
</organism>
<dbReference type="Pfam" id="PF02515">
    <property type="entry name" value="CoA_transf_3"/>
    <property type="match status" value="1"/>
</dbReference>
<dbReference type="Gene3D" id="3.40.50.10540">
    <property type="entry name" value="Crotonobetainyl-coa:carnitine coa-transferase, domain 1"/>
    <property type="match status" value="1"/>
</dbReference>
<protein>
    <submittedName>
        <fullName evidence="2">CoA transferase</fullName>
    </submittedName>
</protein>
<dbReference type="PANTHER" id="PTHR48207:SF3">
    <property type="entry name" value="SUCCINATE--HYDROXYMETHYLGLUTARATE COA-TRANSFERASE"/>
    <property type="match status" value="1"/>
</dbReference>
<reference evidence="2" key="1">
    <citation type="submission" date="2020-10" db="EMBL/GenBank/DDBJ databases">
        <title>Connecting structure to function with the recovery of over 1000 high-quality activated sludge metagenome-assembled genomes encoding full-length rRNA genes using long-read sequencing.</title>
        <authorList>
            <person name="Singleton C.M."/>
            <person name="Petriglieri F."/>
            <person name="Kristensen J.M."/>
            <person name="Kirkegaard R.H."/>
            <person name="Michaelsen T.Y."/>
            <person name="Andersen M.H."/>
            <person name="Karst S.M."/>
            <person name="Dueholm M.S."/>
            <person name="Nielsen P.H."/>
            <person name="Albertsen M."/>
        </authorList>
    </citation>
    <scope>NUCLEOTIDE SEQUENCE</scope>
    <source>
        <strain evidence="2">Hirt_18-Q3-R61-65_BATAC.395</strain>
    </source>
</reference>
<dbReference type="Gene3D" id="3.30.1540.10">
    <property type="entry name" value="formyl-coa transferase, domain 3"/>
    <property type="match status" value="1"/>
</dbReference>
<proteinExistence type="predicted"/>
<keyword evidence="1 2" id="KW-0808">Transferase</keyword>
<accession>A0A9D7K0T3</accession>
<dbReference type="PANTHER" id="PTHR48207">
    <property type="entry name" value="SUCCINATE--HYDROXYMETHYLGLUTARATE COA-TRANSFERASE"/>
    <property type="match status" value="1"/>
</dbReference>
<evidence type="ECO:0000313" key="3">
    <source>
        <dbReference type="Proteomes" id="UP000886689"/>
    </source>
</evidence>
<name>A0A9D7K0T3_9PROT</name>
<dbReference type="SUPFAM" id="SSF89796">
    <property type="entry name" value="CoA-transferase family III (CaiB/BaiF)"/>
    <property type="match status" value="1"/>
</dbReference>
<evidence type="ECO:0000256" key="1">
    <source>
        <dbReference type="ARBA" id="ARBA00022679"/>
    </source>
</evidence>
<comment type="caution">
    <text evidence="2">The sequence shown here is derived from an EMBL/GenBank/DDBJ whole genome shotgun (WGS) entry which is preliminary data.</text>
</comment>
<dbReference type="EMBL" id="JADJUC010000008">
    <property type="protein sequence ID" value="MBK8524329.1"/>
    <property type="molecule type" value="Genomic_DNA"/>
</dbReference>
<sequence length="412" mass="43999">MSTNGKNSPLSDLRILDLSRVLAGPWCSQLLADLGAEVIKIERPRSGDETRAWGPPYLKDGAGNDTSESAYYCAVNRNKKSVTVDIARAEGQRIVRELALKADVLLENYKVGGLEKYGLDYAALAALNPRLIYCSITGFGQNGPWAERPGYDFIIQGIGGLMSVTGEADGRPGGGPQKVGVALVDILTGLYAANAVQAALLERERSGLGQHIDLALLDTEVASLANLALNYLSTGISPKRMGNAHPNIAPYQVLPAADGHFIVAVGNDGQFRRLCEAMNLPDLASDQRFSTNASRVGNRQALDDCLEHRARQRGKKEWLVTLEAADVPCGPINSIGEAFAEPQLAARDMLVTLPHPTAGQATLVGNPIKLSRTPVGYRSAPPLLGENTAEVLQRVLGYSPDELARLQAAGIT</sequence>
<dbReference type="GO" id="GO:0008410">
    <property type="term" value="F:CoA-transferase activity"/>
    <property type="evidence" value="ECO:0007669"/>
    <property type="project" value="TreeGrafter"/>
</dbReference>
<dbReference type="AlphaFoldDB" id="A0A9D7K0T3"/>
<dbReference type="InterPro" id="IPR023606">
    <property type="entry name" value="CoA-Trfase_III_dom_1_sf"/>
</dbReference>
<gene>
    <name evidence="2" type="ORF">IPL58_09510</name>
</gene>
<dbReference type="InterPro" id="IPR050483">
    <property type="entry name" value="CoA-transferase_III_domain"/>
</dbReference>